<reference evidence="2" key="1">
    <citation type="journal article" date="2020" name="Toxins">
        <title>Phylogenomic Analysis of Secondary Metabolism in the Toxic Cyanobacterial Genera Anabaena, Dolichospermum and Aphanizomenon.</title>
        <authorList>
            <person name="Oesterholm J."/>
            <person name="Popin R.V."/>
            <person name="Fewer D.P."/>
            <person name="Sivonen K."/>
        </authorList>
    </citation>
    <scope>NUCLEOTIDE SEQUENCE [LARGE SCALE GENOMIC DNA]</scope>
    <source>
        <strain evidence="2">UHCC 0037</strain>
    </source>
</reference>
<accession>A0ACC7S985</accession>
<evidence type="ECO:0000313" key="2">
    <source>
        <dbReference type="Proteomes" id="UP001517388"/>
    </source>
</evidence>
<proteinExistence type="predicted"/>
<keyword evidence="2" id="KW-1185">Reference proteome</keyword>
<evidence type="ECO:0000313" key="1">
    <source>
        <dbReference type="EMBL" id="MTJ44742.1"/>
    </source>
</evidence>
<keyword evidence="1" id="KW-0808">Transferase</keyword>
<gene>
    <name evidence="1" type="ORF">FJR39_16825</name>
</gene>
<dbReference type="EMBL" id="VILF01000004">
    <property type="protein sequence ID" value="MTJ44742.1"/>
    <property type="molecule type" value="Genomic_DNA"/>
</dbReference>
<name>A0ACC7S985_DOLFA</name>
<dbReference type="Proteomes" id="UP001517388">
    <property type="component" value="Unassembled WGS sequence"/>
</dbReference>
<protein>
    <submittedName>
        <fullName evidence="1">DegT/DnrJ/EryC1/StrS family aminotransferase</fullName>
    </submittedName>
</protein>
<organism evidence="1 2">
    <name type="scientific">Dolichospermum flos-aquae UHCC 0037</name>
    <dbReference type="NCBI Taxonomy" id="2590026"/>
    <lineage>
        <taxon>Bacteria</taxon>
        <taxon>Bacillati</taxon>
        <taxon>Cyanobacteriota</taxon>
        <taxon>Cyanophyceae</taxon>
        <taxon>Nostocales</taxon>
        <taxon>Aphanizomenonaceae</taxon>
        <taxon>Dolichospermum</taxon>
    </lineage>
</organism>
<sequence length="392" mass="44201">MKIPFGDLKRQYDQLRTEIDAAISEVCDSGWVILGNQVHSFEKNFAYYCNAKYGVAVGSGTEALHLALVASGVEYGDEVITVANTCVPTLSAISFAGAIPVFVDIDETTYTINPSLIAERITSKTKAIVPVHLYGQCADMTPILEISHQYNLAVIEDCAQSHGSLYKNQMAGTMGDAGCFSFYPSKNLGAFGDGGLVLTNNQEIAEKLTKLRNYGQEKRYYHSIKGFNSRLDELQAAILNTKLPYLNAWNQRRREIAQRYHQAFSAVGIICPFEDSERFHVYHLYVIRVPQRDRFQQLLQEQGIATIIHYPVPVHLQESYSEFQGQSKFLPVTEKLASEIVSLPLYPELTDEEEEIDYIIKGVLEVYEQIKYSEKSFPRNSSTITMERNKTN</sequence>
<keyword evidence="1" id="KW-0032">Aminotransferase</keyword>
<comment type="caution">
    <text evidence="1">The sequence shown here is derived from an EMBL/GenBank/DDBJ whole genome shotgun (WGS) entry which is preliminary data.</text>
</comment>